<evidence type="ECO:0000259" key="11">
    <source>
        <dbReference type="Pfam" id="PF25994"/>
    </source>
</evidence>
<name>A0A2S7K4V7_9PROT</name>
<dbReference type="InterPro" id="IPR058982">
    <property type="entry name" value="Beta-barrel_AprE"/>
</dbReference>
<evidence type="ECO:0000259" key="12">
    <source>
        <dbReference type="Pfam" id="PF26002"/>
    </source>
</evidence>
<dbReference type="GO" id="GO:0009306">
    <property type="term" value="P:protein secretion"/>
    <property type="evidence" value="ECO:0007669"/>
    <property type="project" value="InterPro"/>
</dbReference>
<dbReference type="GO" id="GO:0005886">
    <property type="term" value="C:plasma membrane"/>
    <property type="evidence" value="ECO:0007669"/>
    <property type="project" value="UniProtKB-SubCell"/>
</dbReference>
<evidence type="ECO:0000313" key="13">
    <source>
        <dbReference type="EMBL" id="PQA87545.1"/>
    </source>
</evidence>
<dbReference type="PANTHER" id="PTHR30386">
    <property type="entry name" value="MEMBRANE FUSION SUBUNIT OF EMRAB-TOLC MULTIDRUG EFFLUX PUMP"/>
    <property type="match status" value="1"/>
</dbReference>
<dbReference type="EMBL" id="PJCH01000007">
    <property type="protein sequence ID" value="PQA87545.1"/>
    <property type="molecule type" value="Genomic_DNA"/>
</dbReference>
<keyword evidence="14" id="KW-1185">Reference proteome</keyword>
<proteinExistence type="inferred from homology"/>
<evidence type="ECO:0000313" key="14">
    <source>
        <dbReference type="Proteomes" id="UP000239504"/>
    </source>
</evidence>
<keyword evidence="10" id="KW-0175">Coiled coil</keyword>
<feature type="domain" description="AprE-like beta-barrel" evidence="12">
    <location>
        <begin position="352"/>
        <end position="441"/>
    </location>
</feature>
<evidence type="ECO:0000256" key="4">
    <source>
        <dbReference type="ARBA" id="ARBA00022475"/>
    </source>
</evidence>
<feature type="transmembrane region" description="Helical" evidence="9">
    <location>
        <begin position="52"/>
        <end position="70"/>
    </location>
</feature>
<dbReference type="InterPro" id="IPR050739">
    <property type="entry name" value="MFP"/>
</dbReference>
<dbReference type="RefSeq" id="WP_104830362.1">
    <property type="nucleotide sequence ID" value="NZ_PJCH01000007.1"/>
</dbReference>
<dbReference type="Pfam" id="PF25994">
    <property type="entry name" value="HH_AprE"/>
    <property type="match status" value="1"/>
</dbReference>
<feature type="domain" description="AprE-like long alpha-helical hairpin" evidence="11">
    <location>
        <begin position="132"/>
        <end position="308"/>
    </location>
</feature>
<dbReference type="Proteomes" id="UP000239504">
    <property type="component" value="Unassembled WGS sequence"/>
</dbReference>
<comment type="similarity">
    <text evidence="2 9">Belongs to the membrane fusion protein (MFP) (TC 8.A.1) family.</text>
</comment>
<sequence>MFSALSKHWTVLKAAWREENENRKSRRRHKEHAFLPAALEIMEKPPSPIGRAILWTIMAFFTIAVLWAVFGRVDVVATAAGKILPRERVKVIQAPDVGVVRAVYVTDGDRVAAGDVLIDFDPTNAAAEQVQAREQLGIAEIDLARGEALLAFILGGEPRFADDGVDPAVAARQRALIDAQIAEYKARQAALIKQRDERTADLAVIDSQISKLRETLPMVREQVTAREELLEQGYAARLMVLEVKERQVSMEKDLQIAGDQRRKAEASIEAANRELDQLREEFRKTVLAELAEAEARARLAREDLNKADLRRDLQSLKAPVDGVVQQLSVYTVGAVVKPADPLLVVVPGEGELVVDAMILNKDIGFVEEGDAVEVKLEAFPFTKYGVIDGVLEDISNDAIQDENLGLVYQGRVKLARQTIRIDGRDIALSPGMASTVEIKTGTRRIIEFLLSPLLRYRDEALRER</sequence>
<dbReference type="SUPFAM" id="SSF111369">
    <property type="entry name" value="HlyD-like secretion proteins"/>
    <property type="match status" value="1"/>
</dbReference>
<dbReference type="Gene3D" id="2.40.30.170">
    <property type="match status" value="1"/>
</dbReference>
<dbReference type="PROSITE" id="PS00543">
    <property type="entry name" value="HLYD_FAMILY"/>
    <property type="match status" value="1"/>
</dbReference>
<dbReference type="PRINTS" id="PR01490">
    <property type="entry name" value="RTXTOXIND"/>
</dbReference>
<dbReference type="InterPro" id="IPR010129">
    <property type="entry name" value="T1SS_HlyD"/>
</dbReference>
<evidence type="ECO:0000256" key="6">
    <source>
        <dbReference type="ARBA" id="ARBA00022692"/>
    </source>
</evidence>
<evidence type="ECO:0000256" key="1">
    <source>
        <dbReference type="ARBA" id="ARBA00004377"/>
    </source>
</evidence>
<comment type="caution">
    <text evidence="13">The sequence shown here is derived from an EMBL/GenBank/DDBJ whole genome shotgun (WGS) entry which is preliminary data.</text>
</comment>
<evidence type="ECO:0000256" key="10">
    <source>
        <dbReference type="SAM" id="Coils"/>
    </source>
</evidence>
<comment type="subcellular location">
    <subcellularLocation>
        <location evidence="1 9">Cell inner membrane</location>
        <topology evidence="1 9">Single-pass membrane protein</topology>
    </subcellularLocation>
</comment>
<keyword evidence="5 9" id="KW-0997">Cell inner membrane</keyword>
<keyword evidence="4 9" id="KW-1003">Cell membrane</keyword>
<gene>
    <name evidence="13" type="ORF">CW354_12160</name>
</gene>
<dbReference type="Pfam" id="PF26002">
    <property type="entry name" value="Beta-barrel_AprE"/>
    <property type="match status" value="1"/>
</dbReference>
<protein>
    <recommendedName>
        <fullName evidence="9">Membrane fusion protein (MFP) family protein</fullName>
    </recommendedName>
</protein>
<keyword evidence="7 9" id="KW-1133">Transmembrane helix</keyword>
<evidence type="ECO:0000256" key="9">
    <source>
        <dbReference type="RuleBase" id="RU365093"/>
    </source>
</evidence>
<dbReference type="Gene3D" id="2.40.50.100">
    <property type="match status" value="1"/>
</dbReference>
<dbReference type="InterPro" id="IPR006144">
    <property type="entry name" value="Secretion_HlyD_CS"/>
</dbReference>
<feature type="coiled-coil region" evidence="10">
    <location>
        <begin position="254"/>
        <end position="310"/>
    </location>
</feature>
<evidence type="ECO:0000256" key="5">
    <source>
        <dbReference type="ARBA" id="ARBA00022519"/>
    </source>
</evidence>
<dbReference type="InterPro" id="IPR058781">
    <property type="entry name" value="HH_AprE-like"/>
</dbReference>
<accession>A0A2S7K4V7</accession>
<reference evidence="13 14" key="1">
    <citation type="submission" date="2017-12" db="EMBL/GenBank/DDBJ databases">
        <authorList>
            <person name="Hurst M.R.H."/>
        </authorList>
    </citation>
    <scope>NUCLEOTIDE SEQUENCE [LARGE SCALE GENOMIC DNA]</scope>
    <source>
        <strain evidence="13 14">SY-3-19</strain>
    </source>
</reference>
<keyword evidence="3 9" id="KW-0813">Transport</keyword>
<organism evidence="13 14">
    <name type="scientific">Hyphococcus luteus</name>
    <dbReference type="NCBI Taxonomy" id="2058213"/>
    <lineage>
        <taxon>Bacteria</taxon>
        <taxon>Pseudomonadati</taxon>
        <taxon>Pseudomonadota</taxon>
        <taxon>Alphaproteobacteria</taxon>
        <taxon>Parvularculales</taxon>
        <taxon>Parvularculaceae</taxon>
        <taxon>Hyphococcus</taxon>
    </lineage>
</organism>
<dbReference type="NCBIfam" id="TIGR01843">
    <property type="entry name" value="type_I_hlyD"/>
    <property type="match status" value="1"/>
</dbReference>
<dbReference type="AlphaFoldDB" id="A0A2S7K4V7"/>
<evidence type="ECO:0000256" key="7">
    <source>
        <dbReference type="ARBA" id="ARBA00022989"/>
    </source>
</evidence>
<evidence type="ECO:0000256" key="2">
    <source>
        <dbReference type="ARBA" id="ARBA00009477"/>
    </source>
</evidence>
<keyword evidence="6 9" id="KW-0812">Transmembrane</keyword>
<evidence type="ECO:0000256" key="3">
    <source>
        <dbReference type="ARBA" id="ARBA00022448"/>
    </source>
</evidence>
<dbReference type="PANTHER" id="PTHR30386:SF27">
    <property type="entry name" value="MEMBRANE FUSION PROTEIN (MFP) FAMILY PROTEIN"/>
    <property type="match status" value="1"/>
</dbReference>
<evidence type="ECO:0000256" key="8">
    <source>
        <dbReference type="ARBA" id="ARBA00023136"/>
    </source>
</evidence>
<keyword evidence="8 9" id="KW-0472">Membrane</keyword>